<evidence type="ECO:0000313" key="2">
    <source>
        <dbReference type="EMBL" id="SEM39347.1"/>
    </source>
</evidence>
<evidence type="ECO:0000259" key="1">
    <source>
        <dbReference type="Pfam" id="PF04480"/>
    </source>
</evidence>
<dbReference type="Pfam" id="PF04480">
    <property type="entry name" value="DUF559"/>
    <property type="match status" value="1"/>
</dbReference>
<organism evidence="2 3">
    <name type="scientific">Rhodococcus maanshanensis</name>
    <dbReference type="NCBI Taxonomy" id="183556"/>
    <lineage>
        <taxon>Bacteria</taxon>
        <taxon>Bacillati</taxon>
        <taxon>Actinomycetota</taxon>
        <taxon>Actinomycetes</taxon>
        <taxon>Mycobacteriales</taxon>
        <taxon>Nocardiaceae</taxon>
        <taxon>Rhodococcus</taxon>
    </lineage>
</organism>
<gene>
    <name evidence="2" type="ORF">SAMN05444583_13551</name>
</gene>
<name>A0A1H7Y1X8_9NOCA</name>
<dbReference type="EMBL" id="FOAW01000035">
    <property type="protein sequence ID" value="SEM39347.1"/>
    <property type="molecule type" value="Genomic_DNA"/>
</dbReference>
<dbReference type="SUPFAM" id="SSF52980">
    <property type="entry name" value="Restriction endonuclease-like"/>
    <property type="match status" value="1"/>
</dbReference>
<dbReference type="InterPro" id="IPR011335">
    <property type="entry name" value="Restrct_endonuc-II-like"/>
</dbReference>
<accession>A0A1H7Y1X8</accession>
<protein>
    <recommendedName>
        <fullName evidence="1">DUF559 domain-containing protein</fullName>
    </recommendedName>
</protein>
<keyword evidence="3" id="KW-1185">Reference proteome</keyword>
<evidence type="ECO:0000313" key="3">
    <source>
        <dbReference type="Proteomes" id="UP000198677"/>
    </source>
</evidence>
<dbReference type="Gene3D" id="3.40.960.10">
    <property type="entry name" value="VSR Endonuclease"/>
    <property type="match status" value="1"/>
</dbReference>
<dbReference type="Proteomes" id="UP000198677">
    <property type="component" value="Unassembled WGS sequence"/>
</dbReference>
<reference evidence="3" key="1">
    <citation type="submission" date="2016-10" db="EMBL/GenBank/DDBJ databases">
        <authorList>
            <person name="Varghese N."/>
            <person name="Submissions S."/>
        </authorList>
    </citation>
    <scope>NUCLEOTIDE SEQUENCE [LARGE SCALE GENOMIC DNA]</scope>
    <source>
        <strain evidence="3">DSM 44675</strain>
    </source>
</reference>
<proteinExistence type="predicted"/>
<dbReference type="AlphaFoldDB" id="A0A1H7Y1X8"/>
<dbReference type="InterPro" id="IPR007569">
    <property type="entry name" value="DUF559"/>
</dbReference>
<feature type="domain" description="DUF559" evidence="1">
    <location>
        <begin position="71"/>
        <end position="131"/>
    </location>
</feature>
<sequence>MVSAIAERHPGARGLVQLRRVLDLVDGGAESPPETRTRLLIVRDGLPRPETQILVRDGSGRVVARSDLGWESWRVLVEYDGDHHWLDERQRSRDIDRAADLEALGWAVIRVSAELLRDRPDVVLERVRAKLRMAGAPV</sequence>